<feature type="domain" description="ABC transporter" evidence="6">
    <location>
        <begin position="12"/>
        <end position="260"/>
    </location>
</feature>
<evidence type="ECO:0000256" key="1">
    <source>
        <dbReference type="ARBA" id="ARBA00004417"/>
    </source>
</evidence>
<evidence type="ECO:0000256" key="4">
    <source>
        <dbReference type="ARBA" id="ARBA00022741"/>
    </source>
</evidence>
<dbReference type="GO" id="GO:0005886">
    <property type="term" value="C:plasma membrane"/>
    <property type="evidence" value="ECO:0007669"/>
    <property type="project" value="UniProtKB-SubCell"/>
</dbReference>
<dbReference type="SUPFAM" id="SSF52540">
    <property type="entry name" value="P-loop containing nucleoside triphosphate hydrolases"/>
    <property type="match status" value="2"/>
</dbReference>
<dbReference type="Pfam" id="PF00005">
    <property type="entry name" value="ABC_tran"/>
    <property type="match status" value="2"/>
</dbReference>
<dbReference type="InterPro" id="IPR003439">
    <property type="entry name" value="ABC_transporter-like_ATP-bd"/>
</dbReference>
<dbReference type="PROSITE" id="PS50893">
    <property type="entry name" value="ABC_TRANSPORTER_2"/>
    <property type="match status" value="2"/>
</dbReference>
<name>A0A916ZMV1_9HYPH</name>
<protein>
    <submittedName>
        <fullName evidence="7">Glutathione ABC transporter ATP-binding protein</fullName>
    </submittedName>
</protein>
<evidence type="ECO:0000256" key="3">
    <source>
        <dbReference type="ARBA" id="ARBA00022448"/>
    </source>
</evidence>
<dbReference type="InterPro" id="IPR050319">
    <property type="entry name" value="ABC_transp_ATP-bind"/>
</dbReference>
<comment type="subcellular location">
    <subcellularLocation>
        <location evidence="1">Cell inner membrane</location>
        <topology evidence="1">Peripheral membrane protein</topology>
    </subcellularLocation>
</comment>
<keyword evidence="5 7" id="KW-0067">ATP-binding</keyword>
<dbReference type="PANTHER" id="PTHR43776">
    <property type="entry name" value="TRANSPORT ATP-BINDING PROTEIN"/>
    <property type="match status" value="1"/>
</dbReference>
<reference evidence="7" key="2">
    <citation type="submission" date="2020-09" db="EMBL/GenBank/DDBJ databases">
        <authorList>
            <person name="Sun Q."/>
            <person name="Zhou Y."/>
        </authorList>
    </citation>
    <scope>NUCLEOTIDE SEQUENCE</scope>
    <source>
        <strain evidence="7">CGMCC 1.15367</strain>
    </source>
</reference>
<dbReference type="Gene3D" id="3.40.50.300">
    <property type="entry name" value="P-loop containing nucleotide triphosphate hydrolases"/>
    <property type="match status" value="2"/>
</dbReference>
<dbReference type="GO" id="GO:0055085">
    <property type="term" value="P:transmembrane transport"/>
    <property type="evidence" value="ECO:0007669"/>
    <property type="project" value="UniProtKB-ARBA"/>
</dbReference>
<gene>
    <name evidence="7" type="ORF">GCM10011390_25130</name>
</gene>
<sequence length="619" mass="67620">MDTSSNGSVLSVRDLSVGLALPGREREILKGISFDVAPREIVGVVGASGAGKTVLSKAVVNWIDPPLAITGGTAAFRGENLLDQSPAAMRRLRRDIGYVGANPMGALDPTLTVGRQIVEKLRAVSPETSRAEAEKRVVALLDAVRIPSAKARFHDYPSQFSGGMMQRALIVDAMISNPVLLVADNVTQPLDVTVAAQVIRLMRELTERFDTAVLFVSSSLPVAREAASRILVIDEGRLVEEQPTEALIETPRHAYTRDLVTQIPVIWNAPPAEPRRAGNATPEMVIRLNDVSQTYKVRKRGSFGAVDSLRAVRNVTFDVRRGDSFAVVGESGCGKSTLMRLLSRLEKPAGGEVLCEGRDIAKLSGSELLAFRRKLQLVLQDPFGSLPPRTAIGAMLEAPLRTHGWRDPKKIREKVRDVMNDVGLPVALYDELPLGLSAGQRQRVNVARAMVLDPEILLMDETLSALDQTEQFRLLALFDKLQREHALTYIFISHDLAMVRKACNRIAVMYLGEVVELADNERLFFDPGHPYTRALLSAMPTLEERRYRPEDCLLEGEPPSPIDLPEGCAFRSRCPQAFEACARTNPLLTVRGADDLASCHLVPSPQALAARAAMLAGAT</sequence>
<proteinExistence type="inferred from homology"/>
<dbReference type="SMART" id="SM00382">
    <property type="entry name" value="AAA"/>
    <property type="match status" value="2"/>
</dbReference>
<dbReference type="AlphaFoldDB" id="A0A916ZMV1"/>
<dbReference type="CDD" id="cd03257">
    <property type="entry name" value="ABC_NikE_OppD_transporters"/>
    <property type="match status" value="2"/>
</dbReference>
<keyword evidence="8" id="KW-1185">Reference proteome</keyword>
<evidence type="ECO:0000313" key="8">
    <source>
        <dbReference type="Proteomes" id="UP000644699"/>
    </source>
</evidence>
<feature type="domain" description="ABC transporter" evidence="6">
    <location>
        <begin position="286"/>
        <end position="536"/>
    </location>
</feature>
<dbReference type="NCBIfam" id="TIGR01727">
    <property type="entry name" value="oligo_HPY"/>
    <property type="match status" value="1"/>
</dbReference>
<evidence type="ECO:0000313" key="7">
    <source>
        <dbReference type="EMBL" id="GGE05096.1"/>
    </source>
</evidence>
<comment type="similarity">
    <text evidence="2">Belongs to the ABC transporter superfamily.</text>
</comment>
<evidence type="ECO:0000256" key="5">
    <source>
        <dbReference type="ARBA" id="ARBA00022840"/>
    </source>
</evidence>
<dbReference type="InterPro" id="IPR027417">
    <property type="entry name" value="P-loop_NTPase"/>
</dbReference>
<accession>A0A916ZMV1</accession>
<keyword evidence="4" id="KW-0547">Nucleotide-binding</keyword>
<keyword evidence="3" id="KW-0813">Transport</keyword>
<dbReference type="RefSeq" id="WP_188908902.1">
    <property type="nucleotide sequence ID" value="NZ_BMIQ01000003.1"/>
</dbReference>
<organism evidence="7 8">
    <name type="scientific">Aureimonas endophytica</name>
    <dbReference type="NCBI Taxonomy" id="2027858"/>
    <lineage>
        <taxon>Bacteria</taxon>
        <taxon>Pseudomonadati</taxon>
        <taxon>Pseudomonadota</taxon>
        <taxon>Alphaproteobacteria</taxon>
        <taxon>Hyphomicrobiales</taxon>
        <taxon>Aurantimonadaceae</taxon>
        <taxon>Aureimonas</taxon>
    </lineage>
</organism>
<dbReference type="InterPro" id="IPR003593">
    <property type="entry name" value="AAA+_ATPase"/>
</dbReference>
<evidence type="ECO:0000259" key="6">
    <source>
        <dbReference type="PROSITE" id="PS50893"/>
    </source>
</evidence>
<dbReference type="Proteomes" id="UP000644699">
    <property type="component" value="Unassembled WGS sequence"/>
</dbReference>
<dbReference type="NCBIfam" id="NF008453">
    <property type="entry name" value="PRK11308.1"/>
    <property type="match status" value="2"/>
</dbReference>
<dbReference type="InterPro" id="IPR013563">
    <property type="entry name" value="Oligopep_ABC_C"/>
</dbReference>
<dbReference type="PROSITE" id="PS00211">
    <property type="entry name" value="ABC_TRANSPORTER_1"/>
    <property type="match status" value="2"/>
</dbReference>
<dbReference type="GO" id="GO:0016887">
    <property type="term" value="F:ATP hydrolysis activity"/>
    <property type="evidence" value="ECO:0007669"/>
    <property type="project" value="InterPro"/>
</dbReference>
<dbReference type="EMBL" id="BMIQ01000003">
    <property type="protein sequence ID" value="GGE05096.1"/>
    <property type="molecule type" value="Genomic_DNA"/>
</dbReference>
<reference evidence="7" key="1">
    <citation type="journal article" date="2014" name="Int. J. Syst. Evol. Microbiol.">
        <title>Complete genome sequence of Corynebacterium casei LMG S-19264T (=DSM 44701T), isolated from a smear-ripened cheese.</title>
        <authorList>
            <consortium name="US DOE Joint Genome Institute (JGI-PGF)"/>
            <person name="Walter F."/>
            <person name="Albersmeier A."/>
            <person name="Kalinowski J."/>
            <person name="Ruckert C."/>
        </authorList>
    </citation>
    <scope>NUCLEOTIDE SEQUENCE</scope>
    <source>
        <strain evidence="7">CGMCC 1.15367</strain>
    </source>
</reference>
<dbReference type="GO" id="GO:0015833">
    <property type="term" value="P:peptide transport"/>
    <property type="evidence" value="ECO:0007669"/>
    <property type="project" value="InterPro"/>
</dbReference>
<evidence type="ECO:0000256" key="2">
    <source>
        <dbReference type="ARBA" id="ARBA00005417"/>
    </source>
</evidence>
<dbReference type="InterPro" id="IPR017871">
    <property type="entry name" value="ABC_transporter-like_CS"/>
</dbReference>
<comment type="caution">
    <text evidence="7">The sequence shown here is derived from an EMBL/GenBank/DDBJ whole genome shotgun (WGS) entry which is preliminary data.</text>
</comment>
<dbReference type="GO" id="GO:0005524">
    <property type="term" value="F:ATP binding"/>
    <property type="evidence" value="ECO:0007669"/>
    <property type="project" value="UniProtKB-KW"/>
</dbReference>
<dbReference type="Pfam" id="PF08352">
    <property type="entry name" value="oligo_HPY"/>
    <property type="match status" value="2"/>
</dbReference>